<organism evidence="1 2">
    <name type="scientific">Fusarium culmorum</name>
    <dbReference type="NCBI Taxonomy" id="5516"/>
    <lineage>
        <taxon>Eukaryota</taxon>
        <taxon>Fungi</taxon>
        <taxon>Dikarya</taxon>
        <taxon>Ascomycota</taxon>
        <taxon>Pezizomycotina</taxon>
        <taxon>Sordariomycetes</taxon>
        <taxon>Hypocreomycetidae</taxon>
        <taxon>Hypocreales</taxon>
        <taxon>Nectriaceae</taxon>
        <taxon>Fusarium</taxon>
    </lineage>
</organism>
<dbReference type="AlphaFoldDB" id="A0A2T4GVW0"/>
<comment type="caution">
    <text evidence="1">The sequence shown here is derived from an EMBL/GenBank/DDBJ whole genome shotgun (WGS) entry which is preliminary data.</text>
</comment>
<reference evidence="1 2" key="1">
    <citation type="submission" date="2018-02" db="EMBL/GenBank/DDBJ databases">
        <title>Fusarium culmorum secondary metabolites in fungal-bacterial-plant interactions.</title>
        <authorList>
            <person name="Schmidt R."/>
        </authorList>
    </citation>
    <scope>NUCLEOTIDE SEQUENCE [LARGE SCALE GENOMIC DNA]</scope>
    <source>
        <strain evidence="1 2">PV</strain>
    </source>
</reference>
<dbReference type="EMBL" id="PVEM01000006">
    <property type="protein sequence ID" value="PTD07693.1"/>
    <property type="molecule type" value="Genomic_DNA"/>
</dbReference>
<gene>
    <name evidence="1" type="ORF">FCULG_00006009</name>
</gene>
<dbReference type="Proteomes" id="UP000241587">
    <property type="component" value="Unassembled WGS sequence"/>
</dbReference>
<evidence type="ECO:0000313" key="2">
    <source>
        <dbReference type="Proteomes" id="UP000241587"/>
    </source>
</evidence>
<proteinExistence type="predicted"/>
<sequence>MILSFIQKVAGPCFHRNIMRLPSTTLPDSDILEKLNTNDTPNSDKLNATIDLAKAPQDLQGSPIAKVQEKAVMNMPHFRRIGTIRNDFLRGSLQSAIFKLPSEWAI</sequence>
<protein>
    <submittedName>
        <fullName evidence="1">Uncharacterized protein</fullName>
    </submittedName>
</protein>
<keyword evidence="2" id="KW-1185">Reference proteome</keyword>
<name>A0A2T4GVW0_FUSCU</name>
<accession>A0A2T4GVW0</accession>
<evidence type="ECO:0000313" key="1">
    <source>
        <dbReference type="EMBL" id="PTD07693.1"/>
    </source>
</evidence>